<comment type="caution">
    <text evidence="2">The sequence shown here is derived from an EMBL/GenBank/DDBJ whole genome shotgun (WGS) entry which is preliminary data.</text>
</comment>
<feature type="compositionally biased region" description="Polar residues" evidence="1">
    <location>
        <begin position="24"/>
        <end position="40"/>
    </location>
</feature>
<dbReference type="EMBL" id="MNCJ02000316">
    <property type="protein sequence ID" value="KAF5824036.1"/>
    <property type="molecule type" value="Genomic_DNA"/>
</dbReference>
<evidence type="ECO:0000313" key="3">
    <source>
        <dbReference type="Proteomes" id="UP000215914"/>
    </source>
</evidence>
<dbReference type="Proteomes" id="UP000215914">
    <property type="component" value="Unassembled WGS sequence"/>
</dbReference>
<reference evidence="2" key="1">
    <citation type="journal article" date="2017" name="Nature">
        <title>The sunflower genome provides insights into oil metabolism, flowering and Asterid evolution.</title>
        <authorList>
            <person name="Badouin H."/>
            <person name="Gouzy J."/>
            <person name="Grassa C.J."/>
            <person name="Murat F."/>
            <person name="Staton S.E."/>
            <person name="Cottret L."/>
            <person name="Lelandais-Briere C."/>
            <person name="Owens G.L."/>
            <person name="Carrere S."/>
            <person name="Mayjonade B."/>
            <person name="Legrand L."/>
            <person name="Gill N."/>
            <person name="Kane N.C."/>
            <person name="Bowers J.E."/>
            <person name="Hubner S."/>
            <person name="Bellec A."/>
            <person name="Berard A."/>
            <person name="Berges H."/>
            <person name="Blanchet N."/>
            <person name="Boniface M.C."/>
            <person name="Brunel D."/>
            <person name="Catrice O."/>
            <person name="Chaidir N."/>
            <person name="Claudel C."/>
            <person name="Donnadieu C."/>
            <person name="Faraut T."/>
            <person name="Fievet G."/>
            <person name="Helmstetter N."/>
            <person name="King M."/>
            <person name="Knapp S.J."/>
            <person name="Lai Z."/>
            <person name="Le Paslier M.C."/>
            <person name="Lippi Y."/>
            <person name="Lorenzon L."/>
            <person name="Mandel J.R."/>
            <person name="Marage G."/>
            <person name="Marchand G."/>
            <person name="Marquand E."/>
            <person name="Bret-Mestries E."/>
            <person name="Morien E."/>
            <person name="Nambeesan S."/>
            <person name="Nguyen T."/>
            <person name="Pegot-Espagnet P."/>
            <person name="Pouilly N."/>
            <person name="Raftis F."/>
            <person name="Sallet E."/>
            <person name="Schiex T."/>
            <person name="Thomas J."/>
            <person name="Vandecasteele C."/>
            <person name="Vares D."/>
            <person name="Vear F."/>
            <person name="Vautrin S."/>
            <person name="Crespi M."/>
            <person name="Mangin B."/>
            <person name="Burke J.M."/>
            <person name="Salse J."/>
            <person name="Munos S."/>
            <person name="Vincourt P."/>
            <person name="Rieseberg L.H."/>
            <person name="Langlade N.B."/>
        </authorList>
    </citation>
    <scope>NUCLEOTIDE SEQUENCE</scope>
    <source>
        <tissue evidence="2">Leaves</tissue>
    </source>
</reference>
<protein>
    <submittedName>
        <fullName evidence="2">Uncharacterized protein</fullName>
    </submittedName>
</protein>
<evidence type="ECO:0000256" key="1">
    <source>
        <dbReference type="SAM" id="MobiDB-lite"/>
    </source>
</evidence>
<proteinExistence type="predicted"/>
<evidence type="ECO:0000313" key="2">
    <source>
        <dbReference type="EMBL" id="KAF5824036.1"/>
    </source>
</evidence>
<dbReference type="Gramene" id="mRNA:HanXRQr2_Chr01g0044741">
    <property type="protein sequence ID" value="CDS:HanXRQr2_Chr01g0044741.1"/>
    <property type="gene ID" value="HanXRQr2_Chr01g0044741"/>
</dbReference>
<name>A0A9K3JYE6_HELAN</name>
<gene>
    <name evidence="2" type="ORF">HanXRQr2_Chr01g0044741</name>
</gene>
<dbReference type="AlphaFoldDB" id="A0A9K3JYE6"/>
<feature type="compositionally biased region" description="Basic and acidic residues" evidence="1">
    <location>
        <begin position="41"/>
        <end position="53"/>
    </location>
</feature>
<feature type="region of interest" description="Disordered" evidence="1">
    <location>
        <begin position="1"/>
        <end position="68"/>
    </location>
</feature>
<organism evidence="2 3">
    <name type="scientific">Helianthus annuus</name>
    <name type="common">Common sunflower</name>
    <dbReference type="NCBI Taxonomy" id="4232"/>
    <lineage>
        <taxon>Eukaryota</taxon>
        <taxon>Viridiplantae</taxon>
        <taxon>Streptophyta</taxon>
        <taxon>Embryophyta</taxon>
        <taxon>Tracheophyta</taxon>
        <taxon>Spermatophyta</taxon>
        <taxon>Magnoliopsida</taxon>
        <taxon>eudicotyledons</taxon>
        <taxon>Gunneridae</taxon>
        <taxon>Pentapetalae</taxon>
        <taxon>asterids</taxon>
        <taxon>campanulids</taxon>
        <taxon>Asterales</taxon>
        <taxon>Asteraceae</taxon>
        <taxon>Asteroideae</taxon>
        <taxon>Heliantheae alliance</taxon>
        <taxon>Heliantheae</taxon>
        <taxon>Helianthus</taxon>
    </lineage>
</organism>
<sequence>MSGPPSLTDMCKPGSSSSSSNNNTRNKPVSFQRPIQQKPPSHQDVDPRAKKSDSQPVQSGATAKPPSA</sequence>
<keyword evidence="3" id="KW-1185">Reference proteome</keyword>
<accession>A0A9K3JYE6</accession>
<reference evidence="2" key="2">
    <citation type="submission" date="2020-06" db="EMBL/GenBank/DDBJ databases">
        <title>Helianthus annuus Genome sequencing and assembly Release 2.</title>
        <authorList>
            <person name="Gouzy J."/>
            <person name="Langlade N."/>
            <person name="Munos S."/>
        </authorList>
    </citation>
    <scope>NUCLEOTIDE SEQUENCE</scope>
    <source>
        <tissue evidence="2">Leaves</tissue>
    </source>
</reference>